<dbReference type="AlphaFoldDB" id="A0A392SWD0"/>
<name>A0A392SWD0_9FABA</name>
<sequence length="33" mass="3912">MYSRQARQSLPVATSRQKSWNFLDLCRWISPGE</sequence>
<evidence type="ECO:0000313" key="1">
    <source>
        <dbReference type="EMBL" id="MCI53161.1"/>
    </source>
</evidence>
<proteinExistence type="predicted"/>
<feature type="non-terminal residue" evidence="1">
    <location>
        <position position="33"/>
    </location>
</feature>
<comment type="caution">
    <text evidence="1">The sequence shown here is derived from an EMBL/GenBank/DDBJ whole genome shotgun (WGS) entry which is preliminary data.</text>
</comment>
<evidence type="ECO:0000313" key="2">
    <source>
        <dbReference type="Proteomes" id="UP000265520"/>
    </source>
</evidence>
<organism evidence="1 2">
    <name type="scientific">Trifolium medium</name>
    <dbReference type="NCBI Taxonomy" id="97028"/>
    <lineage>
        <taxon>Eukaryota</taxon>
        <taxon>Viridiplantae</taxon>
        <taxon>Streptophyta</taxon>
        <taxon>Embryophyta</taxon>
        <taxon>Tracheophyta</taxon>
        <taxon>Spermatophyta</taxon>
        <taxon>Magnoliopsida</taxon>
        <taxon>eudicotyledons</taxon>
        <taxon>Gunneridae</taxon>
        <taxon>Pentapetalae</taxon>
        <taxon>rosids</taxon>
        <taxon>fabids</taxon>
        <taxon>Fabales</taxon>
        <taxon>Fabaceae</taxon>
        <taxon>Papilionoideae</taxon>
        <taxon>50 kb inversion clade</taxon>
        <taxon>NPAAA clade</taxon>
        <taxon>Hologalegina</taxon>
        <taxon>IRL clade</taxon>
        <taxon>Trifolieae</taxon>
        <taxon>Trifolium</taxon>
    </lineage>
</organism>
<accession>A0A392SWD0</accession>
<reference evidence="1 2" key="1">
    <citation type="journal article" date="2018" name="Front. Plant Sci.">
        <title>Red Clover (Trifolium pratense) and Zigzag Clover (T. medium) - A Picture of Genomic Similarities and Differences.</title>
        <authorList>
            <person name="Dluhosova J."/>
            <person name="Istvanek J."/>
            <person name="Nedelnik J."/>
            <person name="Repkova J."/>
        </authorList>
    </citation>
    <scope>NUCLEOTIDE SEQUENCE [LARGE SCALE GENOMIC DNA]</scope>
    <source>
        <strain evidence="2">cv. 10/8</strain>
        <tissue evidence="1">Leaf</tissue>
    </source>
</reference>
<protein>
    <submittedName>
        <fullName evidence="1">Uncharacterized protein</fullName>
    </submittedName>
</protein>
<dbReference type="EMBL" id="LXQA010458931">
    <property type="protein sequence ID" value="MCI53161.1"/>
    <property type="molecule type" value="Genomic_DNA"/>
</dbReference>
<dbReference type="Proteomes" id="UP000265520">
    <property type="component" value="Unassembled WGS sequence"/>
</dbReference>
<keyword evidence="2" id="KW-1185">Reference proteome</keyword>